<dbReference type="InterPro" id="IPR005119">
    <property type="entry name" value="LysR_subst-bd"/>
</dbReference>
<dbReference type="GO" id="GO:0003677">
    <property type="term" value="F:DNA binding"/>
    <property type="evidence" value="ECO:0007669"/>
    <property type="project" value="UniProtKB-KW"/>
</dbReference>
<dbReference type="PANTHER" id="PTHR30427:SF1">
    <property type="entry name" value="TRANSCRIPTIONAL ACTIVATOR PROTEIN LYSR"/>
    <property type="match status" value="1"/>
</dbReference>
<dbReference type="Proteomes" id="UP000199468">
    <property type="component" value="Unassembled WGS sequence"/>
</dbReference>
<evidence type="ECO:0000313" key="6">
    <source>
        <dbReference type="EMBL" id="SDG22482.1"/>
    </source>
</evidence>
<proteinExistence type="inferred from homology"/>
<dbReference type="PANTHER" id="PTHR30427">
    <property type="entry name" value="TRANSCRIPTIONAL ACTIVATOR PROTEIN LYSR"/>
    <property type="match status" value="1"/>
</dbReference>
<dbReference type="InterPro" id="IPR036388">
    <property type="entry name" value="WH-like_DNA-bd_sf"/>
</dbReference>
<dbReference type="SUPFAM" id="SSF46785">
    <property type="entry name" value="Winged helix' DNA-binding domain"/>
    <property type="match status" value="1"/>
</dbReference>
<comment type="similarity">
    <text evidence="1">Belongs to the LysR transcriptional regulatory family.</text>
</comment>
<keyword evidence="7" id="KW-1185">Reference proteome</keyword>
<name>A0ABY0NVM2_9HYPH</name>
<dbReference type="Pfam" id="PF03466">
    <property type="entry name" value="LysR_substrate"/>
    <property type="match status" value="1"/>
</dbReference>
<evidence type="ECO:0000256" key="3">
    <source>
        <dbReference type="ARBA" id="ARBA00023125"/>
    </source>
</evidence>
<dbReference type="InterPro" id="IPR036390">
    <property type="entry name" value="WH_DNA-bd_sf"/>
</dbReference>
<comment type="caution">
    <text evidence="6">The sequence shown here is derived from an EMBL/GenBank/DDBJ whole genome shotgun (WGS) entry which is preliminary data.</text>
</comment>
<evidence type="ECO:0000256" key="4">
    <source>
        <dbReference type="ARBA" id="ARBA00023163"/>
    </source>
</evidence>
<sequence length="289" mass="31198">MRAGSITGAAHLLGLTQPGASKLIAQGEELCGFPLFSRVQNRLVPTERAVRLFEEAERLFVGMEEINRLVGRLRSDGPPRTVVAAIPMIAQEILPFAAADWLAGVDAQLFVTTRDAGGVLAMVTSRNADVGFAMSFRRTPGVRSQLIARSRVMCAISTEHPLAAKAIINPTDLQGERFISISRHEGQQQKIDQVLAAASVKPKEVAEMPLIIGAAAMARAGIGITFADCFSARPWLGQGLVLRPFEPEIRFEYHAIWIDGAPQGRNVQTLIAAMRATMRAQLQSFGSGA</sequence>
<dbReference type="EMBL" id="FNBZ01000003">
    <property type="protein sequence ID" value="SDG22482.1"/>
    <property type="molecule type" value="Genomic_DNA"/>
</dbReference>
<dbReference type="PROSITE" id="PS50931">
    <property type="entry name" value="HTH_LYSR"/>
    <property type="match status" value="1"/>
</dbReference>
<evidence type="ECO:0000313" key="7">
    <source>
        <dbReference type="Proteomes" id="UP000199468"/>
    </source>
</evidence>
<evidence type="ECO:0000256" key="1">
    <source>
        <dbReference type="ARBA" id="ARBA00009437"/>
    </source>
</evidence>
<evidence type="ECO:0000256" key="2">
    <source>
        <dbReference type="ARBA" id="ARBA00023015"/>
    </source>
</evidence>
<accession>A0ABY0NVM2</accession>
<keyword evidence="4" id="KW-0804">Transcription</keyword>
<keyword evidence="3 6" id="KW-0238">DNA-binding</keyword>
<feature type="domain" description="HTH lysR-type" evidence="5">
    <location>
        <begin position="1"/>
        <end position="46"/>
    </location>
</feature>
<dbReference type="Gene3D" id="3.40.190.10">
    <property type="entry name" value="Periplasmic binding protein-like II"/>
    <property type="match status" value="2"/>
</dbReference>
<reference evidence="6 7" key="1">
    <citation type="submission" date="2016-10" db="EMBL/GenBank/DDBJ databases">
        <authorList>
            <person name="Varghese N."/>
            <person name="Submissions S."/>
        </authorList>
    </citation>
    <scope>NUCLEOTIDE SEQUENCE [LARGE SCALE GENOMIC DNA]</scope>
    <source>
        <strain evidence="6 7">DSM 26672</strain>
    </source>
</reference>
<protein>
    <submittedName>
        <fullName evidence="6">DNA-binding transcriptional regulator, LysR family</fullName>
    </submittedName>
</protein>
<evidence type="ECO:0000259" key="5">
    <source>
        <dbReference type="PROSITE" id="PS50931"/>
    </source>
</evidence>
<dbReference type="SUPFAM" id="SSF53850">
    <property type="entry name" value="Periplasmic binding protein-like II"/>
    <property type="match status" value="1"/>
</dbReference>
<dbReference type="InterPro" id="IPR000847">
    <property type="entry name" value="LysR_HTH_N"/>
</dbReference>
<keyword evidence="2" id="KW-0805">Transcription regulation</keyword>
<gene>
    <name evidence="6" type="ORF">SAMN05421844_103246</name>
</gene>
<dbReference type="Pfam" id="PF00126">
    <property type="entry name" value="HTH_1"/>
    <property type="match status" value="1"/>
</dbReference>
<dbReference type="Gene3D" id="1.10.10.10">
    <property type="entry name" value="Winged helix-like DNA-binding domain superfamily/Winged helix DNA-binding domain"/>
    <property type="match status" value="1"/>
</dbReference>
<organism evidence="6 7">
    <name type="scientific">Bosea robiniae</name>
    <dbReference type="NCBI Taxonomy" id="1036780"/>
    <lineage>
        <taxon>Bacteria</taxon>
        <taxon>Pseudomonadati</taxon>
        <taxon>Pseudomonadota</taxon>
        <taxon>Alphaproteobacteria</taxon>
        <taxon>Hyphomicrobiales</taxon>
        <taxon>Boseaceae</taxon>
        <taxon>Bosea</taxon>
    </lineage>
</organism>